<feature type="transmembrane region" description="Helical" evidence="1">
    <location>
        <begin position="7"/>
        <end position="26"/>
    </location>
</feature>
<organism evidence="2 3">
    <name type="scientific">Halobacillus trueperi</name>
    <dbReference type="NCBI Taxonomy" id="156205"/>
    <lineage>
        <taxon>Bacteria</taxon>
        <taxon>Bacillati</taxon>
        <taxon>Bacillota</taxon>
        <taxon>Bacilli</taxon>
        <taxon>Bacillales</taxon>
        <taxon>Bacillaceae</taxon>
        <taxon>Halobacillus</taxon>
    </lineage>
</organism>
<dbReference type="Proteomes" id="UP000257032">
    <property type="component" value="Unassembled WGS sequence"/>
</dbReference>
<evidence type="ECO:0000256" key="1">
    <source>
        <dbReference type="SAM" id="Phobius"/>
    </source>
</evidence>
<keyword evidence="1" id="KW-0472">Membrane</keyword>
<dbReference type="EMBL" id="QTLC01000036">
    <property type="protein sequence ID" value="RDY70993.1"/>
    <property type="molecule type" value="Genomic_DNA"/>
</dbReference>
<sequence>MSSKWKVLIFIIAGLILAGFFIYDFIVGDIGYRTGKLAVVIFFVIYILYTFFSKNKDSKLD</sequence>
<feature type="transmembrane region" description="Helical" evidence="1">
    <location>
        <begin position="32"/>
        <end position="52"/>
    </location>
</feature>
<comment type="caution">
    <text evidence="2">The sequence shown here is derived from an EMBL/GenBank/DDBJ whole genome shotgun (WGS) entry which is preliminary data.</text>
</comment>
<protein>
    <submittedName>
        <fullName evidence="2">Uncharacterized protein</fullName>
    </submittedName>
</protein>
<evidence type="ECO:0000313" key="3">
    <source>
        <dbReference type="Proteomes" id="UP000257032"/>
    </source>
</evidence>
<reference evidence="2 3" key="1">
    <citation type="submission" date="2018-08" db="EMBL/GenBank/DDBJ databases">
        <title>Genome sequence of strict halophilic Halobacillus trueperi SS1 isolated from Lunsu, a salty water body of North West Himalayas.</title>
        <authorList>
            <person name="Gupta S."/>
            <person name="Sharma P."/>
            <person name="Dev K."/>
            <person name="Baumler D."/>
            <person name="Sourirajan A."/>
        </authorList>
    </citation>
    <scope>NUCLEOTIDE SEQUENCE [LARGE SCALE GENOMIC DNA]</scope>
    <source>
        <strain evidence="2 3">SS1</strain>
    </source>
</reference>
<dbReference type="RefSeq" id="WP_115894120.1">
    <property type="nucleotide sequence ID" value="NZ_QTLC01000036.1"/>
</dbReference>
<gene>
    <name evidence="2" type="ORF">DXT76_10200</name>
</gene>
<accession>A0A3D8VP11</accession>
<evidence type="ECO:0000313" key="2">
    <source>
        <dbReference type="EMBL" id="RDY70993.1"/>
    </source>
</evidence>
<dbReference type="AlphaFoldDB" id="A0A3D8VP11"/>
<name>A0A3D8VP11_9BACI</name>
<proteinExistence type="predicted"/>
<keyword evidence="1" id="KW-0812">Transmembrane</keyword>
<keyword evidence="1" id="KW-1133">Transmembrane helix</keyword>